<dbReference type="EMBL" id="JARKIF010000006">
    <property type="protein sequence ID" value="KAJ7636523.1"/>
    <property type="molecule type" value="Genomic_DNA"/>
</dbReference>
<dbReference type="SUPFAM" id="SSF52047">
    <property type="entry name" value="RNI-like"/>
    <property type="match status" value="1"/>
</dbReference>
<feature type="compositionally biased region" description="Polar residues" evidence="1">
    <location>
        <begin position="55"/>
        <end position="74"/>
    </location>
</feature>
<evidence type="ECO:0000313" key="2">
    <source>
        <dbReference type="EMBL" id="KAJ7636523.1"/>
    </source>
</evidence>
<dbReference type="InterPro" id="IPR032675">
    <property type="entry name" value="LRR_dom_sf"/>
</dbReference>
<dbReference type="Proteomes" id="UP001221142">
    <property type="component" value="Unassembled WGS sequence"/>
</dbReference>
<dbReference type="Gene3D" id="3.80.10.10">
    <property type="entry name" value="Ribonuclease Inhibitor"/>
    <property type="match status" value="1"/>
</dbReference>
<keyword evidence="3" id="KW-1185">Reference proteome</keyword>
<comment type="caution">
    <text evidence="2">The sequence shown here is derived from an EMBL/GenBank/DDBJ whole genome shotgun (WGS) entry which is preliminary data.</text>
</comment>
<protein>
    <submittedName>
        <fullName evidence="2">Uncharacterized protein</fullName>
    </submittedName>
</protein>
<proteinExistence type="predicted"/>
<evidence type="ECO:0000313" key="3">
    <source>
        <dbReference type="Proteomes" id="UP001221142"/>
    </source>
</evidence>
<gene>
    <name evidence="2" type="ORF">FB45DRAFT_864555</name>
</gene>
<sequence>MPFLSSSRMRNVVPGYQPLPTGIHSLPSELLAAIFNEVPRPFFLDADHSRWAPSHKSSAPRSGQTSGSATAAQGSWPPWTNTCVAQVGFPLDIAIDIEDTIEYLDNLPFWQAVLRVWEHVGGGSVDAPLLKSLTLFAVGNEMLSGVASITPRVGGYCMHFDGLPMLKALVLHGVELETDTSLFPHRLEIIDVSSVGGSGILASLAEQFHSDAEDLPLMPSLRHLTLRGSHIPESAAVKSYLSHLTRLTLGHVNAITVPSLSRIINASLLEELSLENLTNAFWRTFSIVQMTFPVLHTLTLSSNSIAGRSLPGLDGIKFPALRRLRLNNFVSCSILISELGVSPLESSIQPPWPTLTDLTVTGDPDYRAMRALVDTRRAMGVPIRSLTVDSPRFLDAGALNWLKKNVEEFTRLVPNHETIKFQVPEERIYALYNPEHF</sequence>
<organism evidence="2 3">
    <name type="scientific">Roridomyces roridus</name>
    <dbReference type="NCBI Taxonomy" id="1738132"/>
    <lineage>
        <taxon>Eukaryota</taxon>
        <taxon>Fungi</taxon>
        <taxon>Dikarya</taxon>
        <taxon>Basidiomycota</taxon>
        <taxon>Agaricomycotina</taxon>
        <taxon>Agaricomycetes</taxon>
        <taxon>Agaricomycetidae</taxon>
        <taxon>Agaricales</taxon>
        <taxon>Marasmiineae</taxon>
        <taxon>Mycenaceae</taxon>
        <taxon>Roridomyces</taxon>
    </lineage>
</organism>
<feature type="region of interest" description="Disordered" evidence="1">
    <location>
        <begin position="54"/>
        <end position="74"/>
    </location>
</feature>
<reference evidence="2" key="1">
    <citation type="submission" date="2023-03" db="EMBL/GenBank/DDBJ databases">
        <title>Massive genome expansion in bonnet fungi (Mycena s.s.) driven by repeated elements and novel gene families across ecological guilds.</title>
        <authorList>
            <consortium name="Lawrence Berkeley National Laboratory"/>
            <person name="Harder C.B."/>
            <person name="Miyauchi S."/>
            <person name="Viragh M."/>
            <person name="Kuo A."/>
            <person name="Thoen E."/>
            <person name="Andreopoulos B."/>
            <person name="Lu D."/>
            <person name="Skrede I."/>
            <person name="Drula E."/>
            <person name="Henrissat B."/>
            <person name="Morin E."/>
            <person name="Kohler A."/>
            <person name="Barry K."/>
            <person name="LaButti K."/>
            <person name="Morin E."/>
            <person name="Salamov A."/>
            <person name="Lipzen A."/>
            <person name="Mereny Z."/>
            <person name="Hegedus B."/>
            <person name="Baldrian P."/>
            <person name="Stursova M."/>
            <person name="Weitz H."/>
            <person name="Taylor A."/>
            <person name="Grigoriev I.V."/>
            <person name="Nagy L.G."/>
            <person name="Martin F."/>
            <person name="Kauserud H."/>
        </authorList>
    </citation>
    <scope>NUCLEOTIDE SEQUENCE</scope>
    <source>
        <strain evidence="2">9284</strain>
    </source>
</reference>
<dbReference type="AlphaFoldDB" id="A0AAD7FPR6"/>
<name>A0AAD7FPR6_9AGAR</name>
<evidence type="ECO:0000256" key="1">
    <source>
        <dbReference type="SAM" id="MobiDB-lite"/>
    </source>
</evidence>
<accession>A0AAD7FPR6</accession>